<gene>
    <name evidence="4" type="ORF">TcWFU_000823</name>
</gene>
<dbReference type="PANTHER" id="PTHR10139:SF1">
    <property type="entry name" value="DOUBLE-STRAND BREAK REPAIR PROTEIN MRE11"/>
    <property type="match status" value="1"/>
</dbReference>
<dbReference type="Proteomes" id="UP001651158">
    <property type="component" value="Unassembled WGS sequence"/>
</dbReference>
<feature type="region of interest" description="Disordered" evidence="2">
    <location>
        <begin position="569"/>
        <end position="653"/>
    </location>
</feature>
<accession>A0ABR4QG35</accession>
<reference evidence="4 5" key="1">
    <citation type="journal article" date="2022" name="Front. Cell. Infect. Microbiol.">
        <title>The Genomes of Two Strains of Taenia crassiceps the Animal Model for the Study of Human Cysticercosis.</title>
        <authorList>
            <person name="Bobes R.J."/>
            <person name="Estrada K."/>
            <person name="Rios-Valencia D.G."/>
            <person name="Calderon-Gallegos A."/>
            <person name="de la Torre P."/>
            <person name="Carrero J.C."/>
            <person name="Sanchez-Flores A."/>
            <person name="Laclette J.P."/>
        </authorList>
    </citation>
    <scope>NUCLEOTIDE SEQUENCE [LARGE SCALE GENOMIC DNA]</scope>
    <source>
        <strain evidence="4">WFUcys</strain>
    </source>
</reference>
<evidence type="ECO:0000256" key="2">
    <source>
        <dbReference type="SAM" id="MobiDB-lite"/>
    </source>
</evidence>
<comment type="caution">
    <text evidence="4">The sequence shown here is derived from an EMBL/GenBank/DDBJ whole genome shotgun (WGS) entry which is preliminary data.</text>
</comment>
<name>A0ABR4QG35_9CEST</name>
<feature type="domain" description="Mre11 DNA-binding" evidence="3">
    <location>
        <begin position="267"/>
        <end position="431"/>
    </location>
</feature>
<dbReference type="Gene3D" id="3.60.21.10">
    <property type="match status" value="1"/>
</dbReference>
<proteinExistence type="predicted"/>
<sequence length="653" mass="72367">MEKDGIRGSDTFRTLEEILCLGKQYKVDFILQSGDLFHEVRPSISCLNEVLRLLRAHCLDESPVQFELLSDPRITFANTAHPGVNYLDANFNVGLPIFAIHGNHDDPSGLGNVCPPDLLHTCGFINLFGKYNCVEELEVSPLLFRKGSTNLAIYGIGAIREERLHRLFRDNKVTFLRPDHGEWFSVAVIHQNRFRHGPTGYLPENFLPSFLDLVVWGHEHSCRIEPEWNATGNFYVIQPGSSVVTSLSEGEAFEKCIGLLEIRSMEFKLTKLPLRSVRRFVFEDLVLEDELLEVDANSPNAGLRVEQLCTARIQAAIDRRPDSVVKTEGASEAIKFKQPPEPLVRLRVDTSGGFERFSALRFGQKFVGRVANPKDLIIFTTKRETAACRGVSNNTTTLSQCGKGINSIKERGGFSLELLTEVEMATALRQFVIGADSEAIHTTVGRTMAQTRDHLAEVQCGEKEIIAEVVRFTNSRRKAEVDANAADGGKEPSVHEITSSPPITDASSVKIGSMEEVRSEPTVSNCRRLQQTTIPLLISSSDESLNETEDQMLMSIIEEVPDDNETAFYTGSNRPVSSVCPISKRQASTSRSRGRGRRGLGSQPPRGGFGRARRAVAAASEIPGTDAICVESGESNDPSEISFDYRRKRGRRG</sequence>
<dbReference type="InterPro" id="IPR029052">
    <property type="entry name" value="Metallo-depent_PP-like"/>
</dbReference>
<dbReference type="Pfam" id="PF00149">
    <property type="entry name" value="Metallophos"/>
    <property type="match status" value="1"/>
</dbReference>
<evidence type="ECO:0000313" key="4">
    <source>
        <dbReference type="EMBL" id="KAL5108400.1"/>
    </source>
</evidence>
<dbReference type="SMART" id="SM01347">
    <property type="entry name" value="Mre11_DNA_bind"/>
    <property type="match status" value="1"/>
</dbReference>
<dbReference type="Gene3D" id="3.30.110.110">
    <property type="entry name" value="Mre11, capping domain"/>
    <property type="match status" value="1"/>
</dbReference>
<dbReference type="InterPro" id="IPR038487">
    <property type="entry name" value="Mre11_capping_dom"/>
</dbReference>
<dbReference type="EMBL" id="JAKROA010000003">
    <property type="protein sequence ID" value="KAL5108400.1"/>
    <property type="molecule type" value="Genomic_DNA"/>
</dbReference>
<dbReference type="SUPFAM" id="SSF56300">
    <property type="entry name" value="Metallo-dependent phosphatases"/>
    <property type="match status" value="1"/>
</dbReference>
<keyword evidence="5" id="KW-1185">Reference proteome</keyword>
<evidence type="ECO:0000313" key="5">
    <source>
        <dbReference type="Proteomes" id="UP001651158"/>
    </source>
</evidence>
<protein>
    <submittedName>
        <fullName evidence="4">Double-strand break repair protein MRE11</fullName>
    </submittedName>
</protein>
<dbReference type="CDD" id="cd00840">
    <property type="entry name" value="MPP_Mre11_N"/>
    <property type="match status" value="1"/>
</dbReference>
<dbReference type="PANTHER" id="PTHR10139">
    <property type="entry name" value="DOUBLE-STRAND BREAK REPAIR PROTEIN MRE11"/>
    <property type="match status" value="1"/>
</dbReference>
<organism evidence="4 5">
    <name type="scientific">Taenia crassiceps</name>
    <dbReference type="NCBI Taxonomy" id="6207"/>
    <lineage>
        <taxon>Eukaryota</taxon>
        <taxon>Metazoa</taxon>
        <taxon>Spiralia</taxon>
        <taxon>Lophotrochozoa</taxon>
        <taxon>Platyhelminthes</taxon>
        <taxon>Cestoda</taxon>
        <taxon>Eucestoda</taxon>
        <taxon>Cyclophyllidea</taxon>
        <taxon>Taeniidae</taxon>
        <taxon>Taenia</taxon>
    </lineage>
</organism>
<dbReference type="InterPro" id="IPR004843">
    <property type="entry name" value="Calcineurin-like_PHP"/>
</dbReference>
<keyword evidence="1" id="KW-0378">Hydrolase</keyword>
<dbReference type="Pfam" id="PF04152">
    <property type="entry name" value="Mre11_DNA_bind"/>
    <property type="match status" value="1"/>
</dbReference>
<dbReference type="InterPro" id="IPR041796">
    <property type="entry name" value="Mre11_N"/>
</dbReference>
<feature type="region of interest" description="Disordered" evidence="2">
    <location>
        <begin position="482"/>
        <end position="506"/>
    </location>
</feature>
<dbReference type="InterPro" id="IPR007281">
    <property type="entry name" value="Mre11_DNA-bd"/>
</dbReference>
<evidence type="ECO:0000259" key="3">
    <source>
        <dbReference type="SMART" id="SM01347"/>
    </source>
</evidence>
<feature type="compositionally biased region" description="Polar residues" evidence="2">
    <location>
        <begin position="496"/>
        <end position="506"/>
    </location>
</feature>
<evidence type="ECO:0000256" key="1">
    <source>
        <dbReference type="ARBA" id="ARBA00022801"/>
    </source>
</evidence>